<dbReference type="PANTHER" id="PTHR44103:SF1">
    <property type="entry name" value="PROPROTEIN CONVERTASE P"/>
    <property type="match status" value="1"/>
</dbReference>
<sequence length="404" mass="45487">MMQTPTEPSVEIPLRFRHETIDDAPPSGRLSVCLPADLTGNGYPDLVVGGMGAEEVRLPVSLPGIGDRVSRNLPVLQRALWFLEDYVFWYENPGPTGGEWKRHTISRGLDERVFANALFDVNGDGRLDLVVAQGWGGRNLYWYEQPADPRDTWTRRTIHDEFMVYHDIAFGDVDNDGEMELVAASQESKILFYLDLPEDPTQQPWPAECRHVIDEGERLEGLAIADLDGDGENELVAGPHVYQQVDGHWERETLVEEWYWARVAVGDVDGDDEPEIVLTEGDSPHLEPHRPGRVAWFDRVDGEWEMHTLREEMFCPHTVQVADVDGDGNLDIYVAEMGLGTNADPEHVVFFGNGDGTFDERTVARGVATHEAKLVDVDGDGRLDILGKSYEPDQHVDVWYNEAR</sequence>
<dbReference type="Gene3D" id="2.130.10.130">
    <property type="entry name" value="Integrin alpha, N-terminal"/>
    <property type="match status" value="2"/>
</dbReference>
<name>A0A9E7UAX9_9EURY</name>
<dbReference type="Proteomes" id="UP001057580">
    <property type="component" value="Chromosome"/>
</dbReference>
<accession>A0A9E7UAX9</accession>
<reference evidence="2" key="1">
    <citation type="submission" date="2022-09" db="EMBL/GenBank/DDBJ databases">
        <title>Diverse halophilic archaea isolated from saline environments.</title>
        <authorList>
            <person name="Cui H.-L."/>
        </authorList>
    </citation>
    <scope>NUCLEOTIDE SEQUENCE</scope>
    <source>
        <strain evidence="2">ZS-35-S2</strain>
    </source>
</reference>
<protein>
    <submittedName>
        <fullName evidence="2">FG-GAP-like repeat-containing protein</fullName>
    </submittedName>
</protein>
<dbReference type="PANTHER" id="PTHR44103">
    <property type="entry name" value="PROPROTEIN CONVERTASE P"/>
    <property type="match status" value="1"/>
</dbReference>
<dbReference type="RefSeq" id="WP_260593254.1">
    <property type="nucleotide sequence ID" value="NZ_CP104003.1"/>
</dbReference>
<proteinExistence type="predicted"/>
<dbReference type="GeneID" id="74944626"/>
<dbReference type="Pfam" id="PF13517">
    <property type="entry name" value="FG-GAP_3"/>
    <property type="match status" value="2"/>
</dbReference>
<dbReference type="InterPro" id="IPR028994">
    <property type="entry name" value="Integrin_alpha_N"/>
</dbReference>
<dbReference type="AlphaFoldDB" id="A0A9E7UAX9"/>
<dbReference type="EMBL" id="CP104003">
    <property type="protein sequence ID" value="UWM54259.1"/>
    <property type="molecule type" value="Genomic_DNA"/>
</dbReference>
<dbReference type="SUPFAM" id="SSF69318">
    <property type="entry name" value="Integrin alpha N-terminal domain"/>
    <property type="match status" value="1"/>
</dbReference>
<keyword evidence="3" id="KW-1185">Reference proteome</keyword>
<gene>
    <name evidence="2" type="ORF">N0B31_19350</name>
</gene>
<evidence type="ECO:0000313" key="2">
    <source>
        <dbReference type="EMBL" id="UWM54259.1"/>
    </source>
</evidence>
<evidence type="ECO:0000313" key="3">
    <source>
        <dbReference type="Proteomes" id="UP001057580"/>
    </source>
</evidence>
<dbReference type="KEGG" id="ssai:N0B31_19350"/>
<keyword evidence="1" id="KW-0732">Signal</keyword>
<evidence type="ECO:0000256" key="1">
    <source>
        <dbReference type="ARBA" id="ARBA00022729"/>
    </source>
</evidence>
<organism evidence="2 3">
    <name type="scientific">Salinirubellus salinus</name>
    <dbReference type="NCBI Taxonomy" id="1364945"/>
    <lineage>
        <taxon>Archaea</taxon>
        <taxon>Methanobacteriati</taxon>
        <taxon>Methanobacteriota</taxon>
        <taxon>Stenosarchaea group</taxon>
        <taxon>Halobacteria</taxon>
        <taxon>Halobacteriales</taxon>
        <taxon>Natronomonadaceae</taxon>
        <taxon>Salinirubellus</taxon>
    </lineage>
</organism>
<dbReference type="InterPro" id="IPR013517">
    <property type="entry name" value="FG-GAP"/>
</dbReference>